<dbReference type="PROSITE" id="PS50949">
    <property type="entry name" value="HTH_GNTR"/>
    <property type="match status" value="1"/>
</dbReference>
<dbReference type="PANTHER" id="PTHR43537">
    <property type="entry name" value="TRANSCRIPTIONAL REGULATOR, GNTR FAMILY"/>
    <property type="match status" value="1"/>
</dbReference>
<dbReference type="InterPro" id="IPR000524">
    <property type="entry name" value="Tscrpt_reg_HTH_GntR"/>
</dbReference>
<name>A0A0M6Y652_9HYPH</name>
<sequence>MSAEKIAATLETDIVSGIFRPGEELKQGELAARFSVSRIPVRDALQLMAARGLIDLERNRRARVISLTPAEIDEVYHLRVLLETDCLRQSIRRLEADDLVKIETALAHSSIDAATDRWADGDWAFHKSLYLPARRPRELAMIEDLRRTCRIHIAGYGVLPTLTDRWLKDHEDLVAAMKSRAEDQAADILARHIADARQTLLDAMPG</sequence>
<evidence type="ECO:0000313" key="5">
    <source>
        <dbReference type="EMBL" id="CTQ44280.1"/>
    </source>
</evidence>
<dbReference type="EMBL" id="CXST01000002">
    <property type="protein sequence ID" value="CTQ44280.1"/>
    <property type="molecule type" value="Genomic_DNA"/>
</dbReference>
<dbReference type="GO" id="GO:0003677">
    <property type="term" value="F:DNA binding"/>
    <property type="evidence" value="ECO:0007669"/>
    <property type="project" value="UniProtKB-KW"/>
</dbReference>
<dbReference type="GO" id="GO:0003700">
    <property type="term" value="F:DNA-binding transcription factor activity"/>
    <property type="evidence" value="ECO:0007669"/>
    <property type="project" value="InterPro"/>
</dbReference>
<dbReference type="STRING" id="187304.B0E33_09675"/>
<dbReference type="Proteomes" id="UP000048926">
    <property type="component" value="Unassembled WGS sequence"/>
</dbReference>
<dbReference type="SUPFAM" id="SSF46785">
    <property type="entry name" value="Winged helix' DNA-binding domain"/>
    <property type="match status" value="1"/>
</dbReference>
<dbReference type="SMART" id="SM00895">
    <property type="entry name" value="FCD"/>
    <property type="match status" value="1"/>
</dbReference>
<evidence type="ECO:0000259" key="4">
    <source>
        <dbReference type="PROSITE" id="PS50949"/>
    </source>
</evidence>
<evidence type="ECO:0000256" key="3">
    <source>
        <dbReference type="ARBA" id="ARBA00023163"/>
    </source>
</evidence>
<evidence type="ECO:0000313" key="6">
    <source>
        <dbReference type="Proteomes" id="UP000048926"/>
    </source>
</evidence>
<dbReference type="Gene3D" id="1.20.120.530">
    <property type="entry name" value="GntR ligand-binding domain-like"/>
    <property type="match status" value="1"/>
</dbReference>
<gene>
    <name evidence="5" type="primary">ydfH_7</name>
    <name evidence="5" type="ORF">LAL4801_02723</name>
</gene>
<dbReference type="SUPFAM" id="SSF48008">
    <property type="entry name" value="GntR ligand-binding domain-like"/>
    <property type="match status" value="1"/>
</dbReference>
<dbReference type="PANTHER" id="PTHR43537:SF41">
    <property type="entry name" value="TRANSCRIPTIONAL REGULATORY PROTEIN"/>
    <property type="match status" value="1"/>
</dbReference>
<keyword evidence="2" id="KW-0238">DNA-binding</keyword>
<dbReference type="OrthoDB" id="5450856at2"/>
<evidence type="ECO:0000256" key="2">
    <source>
        <dbReference type="ARBA" id="ARBA00023125"/>
    </source>
</evidence>
<protein>
    <submittedName>
        <fullName evidence="5">Putative HTH-type transcriptional regulator YdfH</fullName>
    </submittedName>
</protein>
<dbReference type="InterPro" id="IPR036390">
    <property type="entry name" value="WH_DNA-bd_sf"/>
</dbReference>
<dbReference type="InterPro" id="IPR008920">
    <property type="entry name" value="TF_FadR/GntR_C"/>
</dbReference>
<feature type="domain" description="HTH gntR-type" evidence="4">
    <location>
        <begin position="1"/>
        <end position="67"/>
    </location>
</feature>
<keyword evidence="1" id="KW-0805">Transcription regulation</keyword>
<dbReference type="RefSeq" id="WP_055657061.1">
    <property type="nucleotide sequence ID" value="NZ_CXST01000002.1"/>
</dbReference>
<reference evidence="6" key="1">
    <citation type="submission" date="2015-07" db="EMBL/GenBank/DDBJ databases">
        <authorList>
            <person name="Rodrigo-Torres Lidia"/>
            <person name="Arahal R.David."/>
        </authorList>
    </citation>
    <scope>NUCLEOTIDE SEQUENCE [LARGE SCALE GENOMIC DNA]</scope>
    <source>
        <strain evidence="6">CECT 4801</strain>
    </source>
</reference>
<proteinExistence type="predicted"/>
<dbReference type="AlphaFoldDB" id="A0A0M6Y652"/>
<keyword evidence="3" id="KW-0804">Transcription</keyword>
<dbReference type="InterPro" id="IPR036388">
    <property type="entry name" value="WH-like_DNA-bd_sf"/>
</dbReference>
<dbReference type="CDD" id="cd07377">
    <property type="entry name" value="WHTH_GntR"/>
    <property type="match status" value="1"/>
</dbReference>
<evidence type="ECO:0000256" key="1">
    <source>
        <dbReference type="ARBA" id="ARBA00023015"/>
    </source>
</evidence>
<keyword evidence="6" id="KW-1185">Reference proteome</keyword>
<dbReference type="Gene3D" id="1.10.10.10">
    <property type="entry name" value="Winged helix-like DNA-binding domain superfamily/Winged helix DNA-binding domain"/>
    <property type="match status" value="1"/>
</dbReference>
<accession>A0A0M6Y652</accession>
<dbReference type="Pfam" id="PF00392">
    <property type="entry name" value="GntR"/>
    <property type="match status" value="1"/>
</dbReference>
<dbReference type="Pfam" id="PF07729">
    <property type="entry name" value="FCD"/>
    <property type="match status" value="1"/>
</dbReference>
<dbReference type="SMART" id="SM00345">
    <property type="entry name" value="HTH_GNTR"/>
    <property type="match status" value="1"/>
</dbReference>
<organism evidence="5 6">
    <name type="scientific">Roseibium aggregatum</name>
    <dbReference type="NCBI Taxonomy" id="187304"/>
    <lineage>
        <taxon>Bacteria</taxon>
        <taxon>Pseudomonadati</taxon>
        <taxon>Pseudomonadota</taxon>
        <taxon>Alphaproteobacteria</taxon>
        <taxon>Hyphomicrobiales</taxon>
        <taxon>Stappiaceae</taxon>
        <taxon>Roseibium</taxon>
    </lineage>
</organism>
<dbReference type="InterPro" id="IPR011711">
    <property type="entry name" value="GntR_C"/>
</dbReference>